<proteinExistence type="predicted"/>
<feature type="chain" id="PRO_5042146104" evidence="2">
    <location>
        <begin position="21"/>
        <end position="180"/>
    </location>
</feature>
<keyword evidence="5" id="KW-1185">Reference proteome</keyword>
<protein>
    <submittedName>
        <fullName evidence="4">Acyl-CoA N-acyltransferase</fullName>
    </submittedName>
</protein>
<evidence type="ECO:0000256" key="1">
    <source>
        <dbReference type="ARBA" id="ARBA00022679"/>
    </source>
</evidence>
<dbReference type="PANTHER" id="PTHR13947:SF37">
    <property type="entry name" value="LD18367P"/>
    <property type="match status" value="1"/>
</dbReference>
<keyword evidence="2" id="KW-0732">Signal</keyword>
<dbReference type="Gene3D" id="3.40.630.30">
    <property type="match status" value="1"/>
</dbReference>
<gene>
    <name evidence="4" type="ORF">C8F04DRAFT_949249</name>
</gene>
<dbReference type="CDD" id="cd04301">
    <property type="entry name" value="NAT_SF"/>
    <property type="match status" value="1"/>
</dbReference>
<dbReference type="PROSITE" id="PS51186">
    <property type="entry name" value="GNAT"/>
    <property type="match status" value="1"/>
</dbReference>
<evidence type="ECO:0000259" key="3">
    <source>
        <dbReference type="PROSITE" id="PS51186"/>
    </source>
</evidence>
<dbReference type="Pfam" id="PF00583">
    <property type="entry name" value="Acetyltransf_1"/>
    <property type="match status" value="1"/>
</dbReference>
<comment type="caution">
    <text evidence="4">The sequence shown here is derived from an EMBL/GenBank/DDBJ whole genome shotgun (WGS) entry which is preliminary data.</text>
</comment>
<accession>A0AAD6T7J2</accession>
<dbReference type="InterPro" id="IPR050769">
    <property type="entry name" value="NAT_camello-type"/>
</dbReference>
<evidence type="ECO:0000313" key="4">
    <source>
        <dbReference type="EMBL" id="KAJ7039850.1"/>
    </source>
</evidence>
<name>A0AAD6T7J2_9AGAR</name>
<dbReference type="EMBL" id="JARJCM010000025">
    <property type="protein sequence ID" value="KAJ7039850.1"/>
    <property type="molecule type" value="Genomic_DNA"/>
</dbReference>
<sequence>GLVLVLFGLGAFIALQMALTRSVREFCDKALAKDMRDIPDHYAAGVFFVAVRPAPATAKPMEGAENLAEGEKAEEVLGFVGLEYQSDKNSKSAEVRRLVVGPQHRRHGLASRLMLEVIKHGETIRGLQTIKLGVSQYQPAARKLYEKLGWERDGQSEAWEGIINIYIARYSRPVKSKSKK</sequence>
<dbReference type="InterPro" id="IPR016181">
    <property type="entry name" value="Acyl_CoA_acyltransferase"/>
</dbReference>
<evidence type="ECO:0000313" key="5">
    <source>
        <dbReference type="Proteomes" id="UP001218188"/>
    </source>
</evidence>
<evidence type="ECO:0000256" key="2">
    <source>
        <dbReference type="SAM" id="SignalP"/>
    </source>
</evidence>
<feature type="signal peptide" evidence="2">
    <location>
        <begin position="1"/>
        <end position="20"/>
    </location>
</feature>
<dbReference type="GO" id="GO:0008080">
    <property type="term" value="F:N-acetyltransferase activity"/>
    <property type="evidence" value="ECO:0007669"/>
    <property type="project" value="InterPro"/>
</dbReference>
<dbReference type="AlphaFoldDB" id="A0AAD6T7J2"/>
<dbReference type="InterPro" id="IPR000182">
    <property type="entry name" value="GNAT_dom"/>
</dbReference>
<feature type="domain" description="N-acetyltransferase" evidence="3">
    <location>
        <begin position="18"/>
        <end position="172"/>
    </location>
</feature>
<feature type="non-terminal residue" evidence="4">
    <location>
        <position position="180"/>
    </location>
</feature>
<organism evidence="4 5">
    <name type="scientific">Mycena alexandri</name>
    <dbReference type="NCBI Taxonomy" id="1745969"/>
    <lineage>
        <taxon>Eukaryota</taxon>
        <taxon>Fungi</taxon>
        <taxon>Dikarya</taxon>
        <taxon>Basidiomycota</taxon>
        <taxon>Agaricomycotina</taxon>
        <taxon>Agaricomycetes</taxon>
        <taxon>Agaricomycetidae</taxon>
        <taxon>Agaricales</taxon>
        <taxon>Marasmiineae</taxon>
        <taxon>Mycenaceae</taxon>
        <taxon>Mycena</taxon>
    </lineage>
</organism>
<keyword evidence="1" id="KW-0808">Transferase</keyword>
<dbReference type="SUPFAM" id="SSF55729">
    <property type="entry name" value="Acyl-CoA N-acyltransferases (Nat)"/>
    <property type="match status" value="1"/>
</dbReference>
<dbReference type="Proteomes" id="UP001218188">
    <property type="component" value="Unassembled WGS sequence"/>
</dbReference>
<reference evidence="4" key="1">
    <citation type="submission" date="2023-03" db="EMBL/GenBank/DDBJ databases">
        <title>Massive genome expansion in bonnet fungi (Mycena s.s.) driven by repeated elements and novel gene families across ecological guilds.</title>
        <authorList>
            <consortium name="Lawrence Berkeley National Laboratory"/>
            <person name="Harder C.B."/>
            <person name="Miyauchi S."/>
            <person name="Viragh M."/>
            <person name="Kuo A."/>
            <person name="Thoen E."/>
            <person name="Andreopoulos B."/>
            <person name="Lu D."/>
            <person name="Skrede I."/>
            <person name="Drula E."/>
            <person name="Henrissat B."/>
            <person name="Morin E."/>
            <person name="Kohler A."/>
            <person name="Barry K."/>
            <person name="LaButti K."/>
            <person name="Morin E."/>
            <person name="Salamov A."/>
            <person name="Lipzen A."/>
            <person name="Mereny Z."/>
            <person name="Hegedus B."/>
            <person name="Baldrian P."/>
            <person name="Stursova M."/>
            <person name="Weitz H."/>
            <person name="Taylor A."/>
            <person name="Grigoriev I.V."/>
            <person name="Nagy L.G."/>
            <person name="Martin F."/>
            <person name="Kauserud H."/>
        </authorList>
    </citation>
    <scope>NUCLEOTIDE SEQUENCE</scope>
    <source>
        <strain evidence="4">CBHHK200</strain>
    </source>
</reference>
<dbReference type="PANTHER" id="PTHR13947">
    <property type="entry name" value="GNAT FAMILY N-ACETYLTRANSFERASE"/>
    <property type="match status" value="1"/>
</dbReference>